<keyword evidence="3" id="KW-1185">Reference proteome</keyword>
<protein>
    <submittedName>
        <fullName evidence="2">ASCH domain-containing protein</fullName>
    </submittedName>
</protein>
<dbReference type="InterPro" id="IPR009326">
    <property type="entry name" value="DUF984"/>
</dbReference>
<dbReference type="PANTHER" id="PTHR39203:SF1">
    <property type="entry name" value="CYTOPLASMIC PROTEIN"/>
    <property type="match status" value="1"/>
</dbReference>
<organism evidence="2 3">
    <name type="scientific">Lentilactobacillus sunkii DSM 19904</name>
    <dbReference type="NCBI Taxonomy" id="1423808"/>
    <lineage>
        <taxon>Bacteria</taxon>
        <taxon>Bacillati</taxon>
        <taxon>Bacillota</taxon>
        <taxon>Bacilli</taxon>
        <taxon>Lactobacillales</taxon>
        <taxon>Lactobacillaceae</taxon>
        <taxon>Lentilactobacillus</taxon>
    </lineage>
</organism>
<dbReference type="AlphaFoldDB" id="A0A0R1KTX3"/>
<gene>
    <name evidence="2" type="ORF">FD17_GL001520</name>
</gene>
<dbReference type="PIRSF" id="PIRSF021320">
    <property type="entry name" value="DUF984"/>
    <property type="match status" value="1"/>
</dbReference>
<accession>A0A0R1KTX3</accession>
<reference evidence="2 3" key="1">
    <citation type="journal article" date="2015" name="Genome Announc.">
        <title>Expanding the biotechnology potential of lactobacilli through comparative genomics of 213 strains and associated genera.</title>
        <authorList>
            <person name="Sun Z."/>
            <person name="Harris H.M."/>
            <person name="McCann A."/>
            <person name="Guo C."/>
            <person name="Argimon S."/>
            <person name="Zhang W."/>
            <person name="Yang X."/>
            <person name="Jeffery I.B."/>
            <person name="Cooney J.C."/>
            <person name="Kagawa T.F."/>
            <person name="Liu W."/>
            <person name="Song Y."/>
            <person name="Salvetti E."/>
            <person name="Wrobel A."/>
            <person name="Rasinkangas P."/>
            <person name="Parkhill J."/>
            <person name="Rea M.C."/>
            <person name="O'Sullivan O."/>
            <person name="Ritari J."/>
            <person name="Douillard F.P."/>
            <person name="Paul Ross R."/>
            <person name="Yang R."/>
            <person name="Briner A.E."/>
            <person name="Felis G.E."/>
            <person name="de Vos W.M."/>
            <person name="Barrangou R."/>
            <person name="Klaenhammer T.R."/>
            <person name="Caufield P.W."/>
            <person name="Cui Y."/>
            <person name="Zhang H."/>
            <person name="O'Toole P.W."/>
        </authorList>
    </citation>
    <scope>NUCLEOTIDE SEQUENCE [LARGE SCALE GENOMIC DNA]</scope>
    <source>
        <strain evidence="2 3">DSM 19904</strain>
    </source>
</reference>
<dbReference type="PATRIC" id="fig|1423808.3.peg.1542"/>
<feature type="domain" description="ASCH" evidence="1">
    <location>
        <begin position="34"/>
        <end position="156"/>
    </location>
</feature>
<sequence length="158" mass="18646">MEDLNMDILKMDATEYWEDFMNRNKVQHTNFETWSFADRPNSTDMLVEMVVRGQKTAYSSWFDFYDADQAVPKVGDYRIVLKRNGDPACIVQLKVVEIVPFKWVSQEHAYLEGEGNRSLKYWRQLHKQLFRKQAKFQGKSFSLESPCICEVFEVVDTP</sequence>
<dbReference type="PANTHER" id="PTHR39203">
    <property type="entry name" value="CYTOPLASMIC PROTEIN-RELATED"/>
    <property type="match status" value="1"/>
</dbReference>
<dbReference type="Pfam" id="PF04266">
    <property type="entry name" value="ASCH"/>
    <property type="match status" value="1"/>
</dbReference>
<dbReference type="CDD" id="cd06553">
    <property type="entry name" value="ASCH_Ef3133_like"/>
    <property type="match status" value="1"/>
</dbReference>
<evidence type="ECO:0000313" key="3">
    <source>
        <dbReference type="Proteomes" id="UP000051581"/>
    </source>
</evidence>
<dbReference type="SUPFAM" id="SSF88697">
    <property type="entry name" value="PUA domain-like"/>
    <property type="match status" value="1"/>
</dbReference>
<dbReference type="SMART" id="SM01022">
    <property type="entry name" value="ASCH"/>
    <property type="match status" value="1"/>
</dbReference>
<evidence type="ECO:0000313" key="2">
    <source>
        <dbReference type="EMBL" id="KRK86991.1"/>
    </source>
</evidence>
<comment type="caution">
    <text evidence="2">The sequence shown here is derived from an EMBL/GenBank/DDBJ whole genome shotgun (WGS) entry which is preliminary data.</text>
</comment>
<evidence type="ECO:0000259" key="1">
    <source>
        <dbReference type="SMART" id="SM01022"/>
    </source>
</evidence>
<dbReference type="InterPro" id="IPR007374">
    <property type="entry name" value="ASCH_domain"/>
</dbReference>
<name>A0A0R1KTX3_9LACO</name>
<proteinExistence type="predicted"/>
<dbReference type="InterPro" id="IPR015947">
    <property type="entry name" value="PUA-like_sf"/>
</dbReference>
<dbReference type="Proteomes" id="UP000051581">
    <property type="component" value="Unassembled WGS sequence"/>
</dbReference>
<dbReference type="Gene3D" id="3.10.400.10">
    <property type="entry name" value="Sulfate adenylyltransferase"/>
    <property type="match status" value="1"/>
</dbReference>
<dbReference type="EMBL" id="AZEA01000028">
    <property type="protein sequence ID" value="KRK86991.1"/>
    <property type="molecule type" value="Genomic_DNA"/>
</dbReference>